<dbReference type="Proteomes" id="UP000245124">
    <property type="component" value="Unassembled WGS sequence"/>
</dbReference>
<gene>
    <name evidence="1" type="ORF">NIES4072_47260</name>
</gene>
<protein>
    <submittedName>
        <fullName evidence="1">Uncharacterized protein</fullName>
    </submittedName>
</protein>
<dbReference type="EMBL" id="BDUD01000001">
    <property type="protein sequence ID" value="GBG21044.1"/>
    <property type="molecule type" value="Genomic_DNA"/>
</dbReference>
<comment type="caution">
    <text evidence="1">The sequence shown here is derived from an EMBL/GenBank/DDBJ whole genome shotgun (WGS) entry which is preliminary data.</text>
</comment>
<sequence length="50" mass="5984">MNAKLLQLQIEIFFERLQKGEYDHPLYLAMTLENLASQAWDEVDRVYPEL</sequence>
<accession>A0A2R5FZH7</accession>
<organism evidence="1 2">
    <name type="scientific">Nostoc commune NIES-4072</name>
    <dbReference type="NCBI Taxonomy" id="2005467"/>
    <lineage>
        <taxon>Bacteria</taxon>
        <taxon>Bacillati</taxon>
        <taxon>Cyanobacteriota</taxon>
        <taxon>Cyanophyceae</taxon>
        <taxon>Nostocales</taxon>
        <taxon>Nostocaceae</taxon>
        <taxon>Nostoc</taxon>
    </lineage>
</organism>
<evidence type="ECO:0000313" key="2">
    <source>
        <dbReference type="Proteomes" id="UP000245124"/>
    </source>
</evidence>
<name>A0A2R5FZH7_NOSCO</name>
<proteinExistence type="predicted"/>
<dbReference type="RefSeq" id="WP_181374114.1">
    <property type="nucleotide sequence ID" value="NZ_BDUD01000001.1"/>
</dbReference>
<evidence type="ECO:0000313" key="1">
    <source>
        <dbReference type="EMBL" id="GBG21044.1"/>
    </source>
</evidence>
<reference evidence="1 2" key="1">
    <citation type="submission" date="2017-06" db="EMBL/GenBank/DDBJ databases">
        <title>Genome sequencing of cyanobaciteial culture collection at National Institute for Environmental Studies (NIES).</title>
        <authorList>
            <person name="Hirose Y."/>
            <person name="Shimura Y."/>
            <person name="Fujisawa T."/>
            <person name="Nakamura Y."/>
            <person name="Kawachi M."/>
        </authorList>
    </citation>
    <scope>NUCLEOTIDE SEQUENCE [LARGE SCALE GENOMIC DNA]</scope>
    <source>
        <strain evidence="1 2">NIES-4072</strain>
    </source>
</reference>
<dbReference type="AlphaFoldDB" id="A0A2R5FZH7"/>
<keyword evidence="2" id="KW-1185">Reference proteome</keyword>